<dbReference type="SUPFAM" id="SSF48726">
    <property type="entry name" value="Immunoglobulin"/>
    <property type="match status" value="2"/>
</dbReference>
<dbReference type="Pfam" id="PF11465">
    <property type="entry name" value="Receptor_2B4"/>
    <property type="match status" value="1"/>
</dbReference>
<evidence type="ECO:0000256" key="1">
    <source>
        <dbReference type="SAM" id="Phobius"/>
    </source>
</evidence>
<dbReference type="InterPro" id="IPR036179">
    <property type="entry name" value="Ig-like_dom_sf"/>
</dbReference>
<dbReference type="PANTHER" id="PTHR23279:SF36">
    <property type="entry name" value="DEFECTIVE PROBOSCIS EXTENSION RESPONSE 9, ISOFORM A"/>
    <property type="match status" value="1"/>
</dbReference>
<dbReference type="PANTHER" id="PTHR23279">
    <property type="entry name" value="DEFECTIVE PROBOSCIS EXTENSION RESPONSE DPR -RELATED"/>
    <property type="match status" value="1"/>
</dbReference>
<feature type="domain" description="Ig-like" evidence="2">
    <location>
        <begin position="2"/>
        <end position="103"/>
    </location>
</feature>
<dbReference type="GO" id="GO:0032589">
    <property type="term" value="C:neuron projection membrane"/>
    <property type="evidence" value="ECO:0007669"/>
    <property type="project" value="TreeGrafter"/>
</dbReference>
<sequence length="221" mass="24705">MPVLIFSTSLTTQKVSFLNLFPIFMPCSTLGSVAWRRIKDDKFLKIGTMTWAGDSNVSLNYSRYSSAVTTWDLVIHQASPEDAGLYECQVTSRAGHIRLVQLNVLPVYLPSLYLLVSISITGKMYVDLGDKIYLICNASGGPRIPDEIDWFKAGDKIDSSKYRHVALDKHQSMADSSFISRLTIEHSQLSDTGDYICRSSRNDIASLKVTVLNAETANKRR</sequence>
<dbReference type="InterPro" id="IPR003599">
    <property type="entry name" value="Ig_sub"/>
</dbReference>
<dbReference type="Gene3D" id="2.60.40.10">
    <property type="entry name" value="Immunoglobulins"/>
    <property type="match status" value="2"/>
</dbReference>
<evidence type="ECO:0000313" key="4">
    <source>
        <dbReference type="Proteomes" id="UP000678393"/>
    </source>
</evidence>
<organism evidence="3 4">
    <name type="scientific">Candidula unifasciata</name>
    <dbReference type="NCBI Taxonomy" id="100452"/>
    <lineage>
        <taxon>Eukaryota</taxon>
        <taxon>Metazoa</taxon>
        <taxon>Spiralia</taxon>
        <taxon>Lophotrochozoa</taxon>
        <taxon>Mollusca</taxon>
        <taxon>Gastropoda</taxon>
        <taxon>Heterobranchia</taxon>
        <taxon>Euthyneura</taxon>
        <taxon>Panpulmonata</taxon>
        <taxon>Eupulmonata</taxon>
        <taxon>Stylommatophora</taxon>
        <taxon>Helicina</taxon>
        <taxon>Helicoidea</taxon>
        <taxon>Geomitridae</taxon>
        <taxon>Candidula</taxon>
    </lineage>
</organism>
<reference evidence="3" key="1">
    <citation type="submission" date="2021-04" db="EMBL/GenBank/DDBJ databases">
        <authorList>
            <consortium name="Molecular Ecology Group"/>
        </authorList>
    </citation>
    <scope>NUCLEOTIDE SEQUENCE</scope>
</reference>
<dbReference type="EMBL" id="CAJHNH020000692">
    <property type="protein sequence ID" value="CAG5119369.1"/>
    <property type="molecule type" value="Genomic_DNA"/>
</dbReference>
<dbReference type="Pfam" id="PF13927">
    <property type="entry name" value="Ig_3"/>
    <property type="match status" value="1"/>
</dbReference>
<feature type="non-terminal residue" evidence="3">
    <location>
        <position position="1"/>
    </location>
</feature>
<keyword evidence="1" id="KW-1133">Transmembrane helix</keyword>
<dbReference type="AlphaFoldDB" id="A0A8S3YQK4"/>
<name>A0A8S3YQK4_9EUPU</name>
<dbReference type="SMART" id="SM00409">
    <property type="entry name" value="IG"/>
    <property type="match status" value="2"/>
</dbReference>
<evidence type="ECO:0000313" key="3">
    <source>
        <dbReference type="EMBL" id="CAG5119369.1"/>
    </source>
</evidence>
<comment type="caution">
    <text evidence="3">The sequence shown here is derived from an EMBL/GenBank/DDBJ whole genome shotgun (WGS) entry which is preliminary data.</text>
</comment>
<dbReference type="InterPro" id="IPR007110">
    <property type="entry name" value="Ig-like_dom"/>
</dbReference>
<proteinExistence type="predicted"/>
<dbReference type="PROSITE" id="PS50835">
    <property type="entry name" value="IG_LIKE"/>
    <property type="match status" value="2"/>
</dbReference>
<protein>
    <recommendedName>
        <fullName evidence="2">Ig-like domain-containing protein</fullName>
    </recommendedName>
</protein>
<feature type="transmembrane region" description="Helical" evidence="1">
    <location>
        <begin position="15"/>
        <end position="35"/>
    </location>
</feature>
<dbReference type="InterPro" id="IPR037448">
    <property type="entry name" value="Zig-8"/>
</dbReference>
<dbReference type="InterPro" id="IPR013783">
    <property type="entry name" value="Ig-like_fold"/>
</dbReference>
<dbReference type="OrthoDB" id="6365338at2759"/>
<feature type="domain" description="Ig-like" evidence="2">
    <location>
        <begin position="110"/>
        <end position="210"/>
    </location>
</feature>
<keyword evidence="4" id="KW-1185">Reference proteome</keyword>
<dbReference type="GO" id="GO:0050808">
    <property type="term" value="P:synapse organization"/>
    <property type="evidence" value="ECO:0007669"/>
    <property type="project" value="TreeGrafter"/>
</dbReference>
<accession>A0A8S3YQK4</accession>
<keyword evidence="1" id="KW-0472">Membrane</keyword>
<keyword evidence="1" id="KW-0812">Transmembrane</keyword>
<gene>
    <name evidence="3" type="ORF">CUNI_LOCUS4927</name>
</gene>
<dbReference type="Proteomes" id="UP000678393">
    <property type="component" value="Unassembled WGS sequence"/>
</dbReference>
<evidence type="ECO:0000259" key="2">
    <source>
        <dbReference type="PROSITE" id="PS50835"/>
    </source>
</evidence>
<dbReference type="InterPro" id="IPR024303">
    <property type="entry name" value="NK_rcpt_2B4_Ig_dom"/>
</dbReference>